<evidence type="ECO:0000313" key="2">
    <source>
        <dbReference type="Proteomes" id="UP000029646"/>
    </source>
</evidence>
<accession>A0A090W5X9</accession>
<dbReference type="Proteomes" id="UP000029646">
    <property type="component" value="Unassembled WGS sequence"/>
</dbReference>
<evidence type="ECO:0000313" key="1">
    <source>
        <dbReference type="EMBL" id="GAL72346.1"/>
    </source>
</evidence>
<name>A0A090W5X9_9FLAO</name>
<comment type="caution">
    <text evidence="1">The sequence shown here is derived from an EMBL/GenBank/DDBJ whole genome shotgun (WGS) entry which is preliminary data.</text>
</comment>
<gene>
    <name evidence="1" type="ORF">JCM19302_3624</name>
</gene>
<proteinExistence type="predicted"/>
<sequence length="38" mass="4545">MILTHLDFECLNENEIKFVNKNIFEVYNINIDAKSKDE</sequence>
<dbReference type="EMBL" id="BBNS01000023">
    <property type="protein sequence ID" value="GAL72346.1"/>
    <property type="molecule type" value="Genomic_DNA"/>
</dbReference>
<protein>
    <submittedName>
        <fullName evidence="1">Uncharacterized protein</fullName>
    </submittedName>
</protein>
<reference evidence="1 2" key="1">
    <citation type="journal article" date="2014" name="Genome Announc.">
        <title>Draft Genome Sequence of Marine Flavobacterium Jejuia pallidilutea Strain 11shimoA1 and Pigmentation Mutants.</title>
        <authorList>
            <person name="Takatani N."/>
            <person name="Nakanishi M."/>
            <person name="Meirelles P."/>
            <person name="Mino S."/>
            <person name="Suda W."/>
            <person name="Oshima K."/>
            <person name="Hattori M."/>
            <person name="Ohkuma M."/>
            <person name="Hosokawa M."/>
            <person name="Miyashita K."/>
            <person name="Thompson F.L."/>
            <person name="Niwa A."/>
            <person name="Sawabe T."/>
            <person name="Sawabe T."/>
        </authorList>
    </citation>
    <scope>NUCLEOTIDE SEQUENCE [LARGE SCALE GENOMIC DNA]</scope>
    <source>
        <strain evidence="2">JCM19302</strain>
    </source>
</reference>
<dbReference type="AlphaFoldDB" id="A0A090W5X9"/>
<organism evidence="1 2">
    <name type="scientific">Jejuia pallidilutea</name>
    <dbReference type="NCBI Taxonomy" id="504487"/>
    <lineage>
        <taxon>Bacteria</taxon>
        <taxon>Pseudomonadati</taxon>
        <taxon>Bacteroidota</taxon>
        <taxon>Flavobacteriia</taxon>
        <taxon>Flavobacteriales</taxon>
        <taxon>Flavobacteriaceae</taxon>
        <taxon>Jejuia</taxon>
    </lineage>
</organism>